<gene>
    <name evidence="2" type="ORF">GXP70_16040</name>
</gene>
<reference evidence="2 3" key="1">
    <citation type="submission" date="2020-01" db="EMBL/GenBank/DDBJ databases">
        <title>Paenibacillus sp. nov., isolated from tomato rhizosphere.</title>
        <authorList>
            <person name="Weon H.-Y."/>
            <person name="Lee S.A."/>
        </authorList>
    </citation>
    <scope>NUCLEOTIDE SEQUENCE [LARGE SCALE GENOMIC DNA]</scope>
    <source>
        <strain evidence="2 3">12200R-189</strain>
    </source>
</reference>
<evidence type="ECO:0000256" key="1">
    <source>
        <dbReference type="ARBA" id="ARBA00022649"/>
    </source>
</evidence>
<dbReference type="AlphaFoldDB" id="A0A6C0FX82"/>
<accession>A0A6C0FX82</accession>
<evidence type="ECO:0000313" key="2">
    <source>
        <dbReference type="EMBL" id="QHT61317.1"/>
    </source>
</evidence>
<dbReference type="RefSeq" id="WP_162357756.1">
    <property type="nucleotide sequence ID" value="NZ_CP048209.1"/>
</dbReference>
<proteinExistence type="predicted"/>
<protein>
    <submittedName>
        <fullName evidence="2">Type II toxin-antitoxin system RelE/ParE family toxin</fullName>
    </submittedName>
</protein>
<dbReference type="KEGG" id="plyc:GXP70_16040"/>
<dbReference type="Pfam" id="PF05016">
    <property type="entry name" value="ParE_toxin"/>
    <property type="match status" value="1"/>
</dbReference>
<keyword evidence="1" id="KW-1277">Toxin-antitoxin system</keyword>
<organism evidence="2 3">
    <name type="scientific">Paenibacillus lycopersici</name>
    <dbReference type="NCBI Taxonomy" id="2704462"/>
    <lineage>
        <taxon>Bacteria</taxon>
        <taxon>Bacillati</taxon>
        <taxon>Bacillota</taxon>
        <taxon>Bacilli</taxon>
        <taxon>Bacillales</taxon>
        <taxon>Paenibacillaceae</taxon>
        <taxon>Paenibacillus</taxon>
    </lineage>
</organism>
<dbReference type="InterPro" id="IPR035093">
    <property type="entry name" value="RelE/ParE_toxin_dom_sf"/>
</dbReference>
<keyword evidence="3" id="KW-1185">Reference proteome</keyword>
<dbReference type="Gene3D" id="3.30.2310.20">
    <property type="entry name" value="RelE-like"/>
    <property type="match status" value="1"/>
</dbReference>
<dbReference type="Proteomes" id="UP000476064">
    <property type="component" value="Chromosome"/>
</dbReference>
<sequence length="101" mass="11810">MEKKYPINYLPVAEQDLSDIMEYIMLDDPAAALNLLNQFDESISILSLFPNSGVIPNDSRLQSLHYRMLIVHSYLVFYVFNNETIEIRRILHGKKKYGFLL</sequence>
<evidence type="ECO:0000313" key="3">
    <source>
        <dbReference type="Proteomes" id="UP000476064"/>
    </source>
</evidence>
<name>A0A6C0FX82_9BACL</name>
<dbReference type="InterPro" id="IPR007712">
    <property type="entry name" value="RelE/ParE_toxin"/>
</dbReference>
<dbReference type="EMBL" id="CP048209">
    <property type="protein sequence ID" value="QHT61317.1"/>
    <property type="molecule type" value="Genomic_DNA"/>
</dbReference>